<dbReference type="Gene3D" id="3.40.30.10">
    <property type="entry name" value="Glutaredoxin"/>
    <property type="match status" value="1"/>
</dbReference>
<evidence type="ECO:0000256" key="5">
    <source>
        <dbReference type="SAM" id="SignalP"/>
    </source>
</evidence>
<gene>
    <name evidence="7" type="ORF">ACFSR2_12915</name>
</gene>
<proteinExistence type="predicted"/>
<dbReference type="InterPro" id="IPR000866">
    <property type="entry name" value="AhpC/TSA"/>
</dbReference>
<reference evidence="8" key="1">
    <citation type="journal article" date="2019" name="Int. J. Syst. Evol. Microbiol.">
        <title>The Global Catalogue of Microorganisms (GCM) 10K type strain sequencing project: providing services to taxonomists for standard genome sequencing and annotation.</title>
        <authorList>
            <consortium name="The Broad Institute Genomics Platform"/>
            <consortium name="The Broad Institute Genome Sequencing Center for Infectious Disease"/>
            <person name="Wu L."/>
            <person name="Ma J."/>
        </authorList>
    </citation>
    <scope>NUCLEOTIDE SEQUENCE [LARGE SCALE GENOMIC DNA]</scope>
    <source>
        <strain evidence="8">KCTC 52344</strain>
    </source>
</reference>
<comment type="caution">
    <text evidence="7">The sequence shown here is derived from an EMBL/GenBank/DDBJ whole genome shotgun (WGS) entry which is preliminary data.</text>
</comment>
<comment type="subcellular location">
    <subcellularLocation>
        <location evidence="1">Cell envelope</location>
    </subcellularLocation>
</comment>
<dbReference type="InterPro" id="IPR050553">
    <property type="entry name" value="Thioredoxin_ResA/DsbE_sf"/>
</dbReference>
<accession>A0ABW5J7I9</accession>
<evidence type="ECO:0000256" key="3">
    <source>
        <dbReference type="ARBA" id="ARBA00023157"/>
    </source>
</evidence>
<feature type="chain" id="PRO_5046165822" evidence="5">
    <location>
        <begin position="24"/>
        <end position="333"/>
    </location>
</feature>
<evidence type="ECO:0000256" key="1">
    <source>
        <dbReference type="ARBA" id="ARBA00004196"/>
    </source>
</evidence>
<dbReference type="EMBL" id="JBHULC010000011">
    <property type="protein sequence ID" value="MFD2521791.1"/>
    <property type="molecule type" value="Genomic_DNA"/>
</dbReference>
<name>A0ABW5J7I9_9BACT</name>
<organism evidence="7 8">
    <name type="scientific">Emticicia soli</name>
    <dbReference type="NCBI Taxonomy" id="2027878"/>
    <lineage>
        <taxon>Bacteria</taxon>
        <taxon>Pseudomonadati</taxon>
        <taxon>Bacteroidota</taxon>
        <taxon>Cytophagia</taxon>
        <taxon>Cytophagales</taxon>
        <taxon>Leadbetterellaceae</taxon>
        <taxon>Emticicia</taxon>
    </lineage>
</organism>
<feature type="signal peptide" evidence="5">
    <location>
        <begin position="1"/>
        <end position="23"/>
    </location>
</feature>
<keyword evidence="2" id="KW-0201">Cytochrome c-type biogenesis</keyword>
<dbReference type="PANTHER" id="PTHR42852:SF6">
    <property type="entry name" value="THIOL:DISULFIDE INTERCHANGE PROTEIN DSBE"/>
    <property type="match status" value="1"/>
</dbReference>
<dbReference type="Pfam" id="PF00578">
    <property type="entry name" value="AhpC-TSA"/>
    <property type="match status" value="1"/>
</dbReference>
<evidence type="ECO:0000256" key="2">
    <source>
        <dbReference type="ARBA" id="ARBA00022748"/>
    </source>
</evidence>
<keyword evidence="4" id="KW-0676">Redox-active center</keyword>
<dbReference type="Proteomes" id="UP001597510">
    <property type="component" value="Unassembled WGS sequence"/>
</dbReference>
<dbReference type="PANTHER" id="PTHR42852">
    <property type="entry name" value="THIOL:DISULFIDE INTERCHANGE PROTEIN DSBE"/>
    <property type="match status" value="1"/>
</dbReference>
<evidence type="ECO:0000313" key="7">
    <source>
        <dbReference type="EMBL" id="MFD2521791.1"/>
    </source>
</evidence>
<dbReference type="PROSITE" id="PS51352">
    <property type="entry name" value="THIOREDOXIN_2"/>
    <property type="match status" value="1"/>
</dbReference>
<keyword evidence="8" id="KW-1185">Reference proteome</keyword>
<feature type="domain" description="Thioredoxin" evidence="6">
    <location>
        <begin position="196"/>
        <end position="333"/>
    </location>
</feature>
<dbReference type="RefSeq" id="WP_340236066.1">
    <property type="nucleotide sequence ID" value="NZ_JBBEWC010000005.1"/>
</dbReference>
<dbReference type="SUPFAM" id="SSF52833">
    <property type="entry name" value="Thioredoxin-like"/>
    <property type="match status" value="1"/>
</dbReference>
<protein>
    <submittedName>
        <fullName evidence="7">Thioredoxin-like domain-containing protein</fullName>
    </submittedName>
</protein>
<keyword evidence="5" id="KW-0732">Signal</keyword>
<evidence type="ECO:0000256" key="4">
    <source>
        <dbReference type="ARBA" id="ARBA00023284"/>
    </source>
</evidence>
<sequence>MKKLLQTIILLFFFSLTSTVSFAQGYKIIGKAIGFADSTKLYLADVTDGSFKPIDSTYIVAGDFRFEGKLKHKVVQTYIHTKNFADRVSLWLENTTVHFSAEKGKFKQALIEGSQTQNLWTELNKAIKSSKDEKEQYVQFIKKNPDSIISAYLLSLFSTSWGNKTIRDLYGNLTPENKTTSYGKNIETYLALSKDIQIGGSFVDISQPDTSGIIRKLSDLKGKVILLDFWGSWCGPCREANPKLVTIYNEFKSKGFEIFGVGAETSKKQWVTALKKDGLQWVNVSDMKGDKNEAALMYNVGQYPTNFLIDKDGVIIARDISIENLRTKLKDML</sequence>
<dbReference type="InterPro" id="IPR013766">
    <property type="entry name" value="Thioredoxin_domain"/>
</dbReference>
<dbReference type="CDD" id="cd02966">
    <property type="entry name" value="TlpA_like_family"/>
    <property type="match status" value="1"/>
</dbReference>
<keyword evidence="3" id="KW-1015">Disulfide bond</keyword>
<evidence type="ECO:0000313" key="8">
    <source>
        <dbReference type="Proteomes" id="UP001597510"/>
    </source>
</evidence>
<dbReference type="InterPro" id="IPR025380">
    <property type="entry name" value="DUF4369"/>
</dbReference>
<dbReference type="InterPro" id="IPR036249">
    <property type="entry name" value="Thioredoxin-like_sf"/>
</dbReference>
<evidence type="ECO:0000259" key="6">
    <source>
        <dbReference type="PROSITE" id="PS51352"/>
    </source>
</evidence>
<dbReference type="Pfam" id="PF14289">
    <property type="entry name" value="DUF4369"/>
    <property type="match status" value="1"/>
</dbReference>